<gene>
    <name evidence="15" type="ORF">V7V80_07605</name>
</gene>
<evidence type="ECO:0000256" key="5">
    <source>
        <dbReference type="ARBA" id="ARBA00022496"/>
    </source>
</evidence>
<dbReference type="SMART" id="SM00965">
    <property type="entry name" value="STN"/>
    <property type="match status" value="1"/>
</dbReference>
<dbReference type="Gene3D" id="2.170.130.10">
    <property type="entry name" value="TonB-dependent receptor, plug domain"/>
    <property type="match status" value="1"/>
</dbReference>
<evidence type="ECO:0000256" key="2">
    <source>
        <dbReference type="ARBA" id="ARBA00009810"/>
    </source>
</evidence>
<evidence type="ECO:0000256" key="13">
    <source>
        <dbReference type="RuleBase" id="RU003357"/>
    </source>
</evidence>
<comment type="subcellular location">
    <subcellularLocation>
        <location evidence="1 12">Cell outer membrane</location>
        <topology evidence="1 12">Multi-pass membrane protein</topology>
    </subcellularLocation>
</comment>
<dbReference type="InterPro" id="IPR010105">
    <property type="entry name" value="TonB_sidphr_rcpt"/>
</dbReference>
<dbReference type="NCBIfam" id="TIGR01783">
    <property type="entry name" value="TonB-siderophor"/>
    <property type="match status" value="1"/>
</dbReference>
<keyword evidence="7" id="KW-0408">Iron</keyword>
<feature type="domain" description="Secretin/TonB short N-terminal" evidence="14">
    <location>
        <begin position="73"/>
        <end position="124"/>
    </location>
</feature>
<evidence type="ECO:0000256" key="1">
    <source>
        <dbReference type="ARBA" id="ARBA00004571"/>
    </source>
</evidence>
<keyword evidence="5" id="KW-0410">Iron transport</keyword>
<dbReference type="Pfam" id="PF07660">
    <property type="entry name" value="STN"/>
    <property type="match status" value="1"/>
</dbReference>
<dbReference type="PANTHER" id="PTHR32552">
    <property type="entry name" value="FERRICHROME IRON RECEPTOR-RELATED"/>
    <property type="match status" value="1"/>
</dbReference>
<keyword evidence="11 12" id="KW-0998">Cell outer membrane</keyword>
<evidence type="ECO:0000256" key="8">
    <source>
        <dbReference type="ARBA" id="ARBA00023077"/>
    </source>
</evidence>
<proteinExistence type="inferred from homology"/>
<keyword evidence="8 13" id="KW-0798">TonB box</keyword>
<dbReference type="InterPro" id="IPR011662">
    <property type="entry name" value="Secretin/TonB_short_N"/>
</dbReference>
<protein>
    <submittedName>
        <fullName evidence="15">TonB-dependent siderophore receptor</fullName>
    </submittedName>
</protein>
<keyword evidence="6 12" id="KW-0812">Transmembrane</keyword>
<dbReference type="Pfam" id="PF07715">
    <property type="entry name" value="Plug"/>
    <property type="match status" value="1"/>
</dbReference>
<evidence type="ECO:0000313" key="16">
    <source>
        <dbReference type="Proteomes" id="UP001377692"/>
    </source>
</evidence>
<comment type="similarity">
    <text evidence="2 12 13">Belongs to the TonB-dependent receptor family.</text>
</comment>
<evidence type="ECO:0000256" key="4">
    <source>
        <dbReference type="ARBA" id="ARBA00022452"/>
    </source>
</evidence>
<keyword evidence="4 12" id="KW-1134">Transmembrane beta strand</keyword>
<dbReference type="PANTHER" id="PTHR32552:SF74">
    <property type="entry name" value="HYDROXAMATE SIDEROPHORE RECEPTOR FHUE"/>
    <property type="match status" value="1"/>
</dbReference>
<evidence type="ECO:0000256" key="11">
    <source>
        <dbReference type="ARBA" id="ARBA00023237"/>
    </source>
</evidence>
<dbReference type="SUPFAM" id="SSF56935">
    <property type="entry name" value="Porins"/>
    <property type="match status" value="1"/>
</dbReference>
<comment type="caution">
    <text evidence="15">The sequence shown here is derived from an EMBL/GenBank/DDBJ whole genome shotgun (WGS) entry which is preliminary data.</text>
</comment>
<dbReference type="InterPro" id="IPR012910">
    <property type="entry name" value="Plug_dom"/>
</dbReference>
<sequence>MQHPLPGMFTAKLNTQSALYLVMFGVSVLMATPALTRAAESQETARTQHQQEFAIEAGSLATVLNRFATEAGVVLSFDNGLTEGKQSRGINGRYSIDQGFSVLLSGSGLQAVAGGGNSYVVLPATPSGSMQLGVTNVTSSGLGAITEGSRSYTTGSTNTATKMSLSLRETPQSVSVVTRQQMDDQNMQSLEDVARAATGINTTKDFGTERSRYFSRGFQVNDLQYDGVPTSISESYSMDVTSVNNMAIYDRVEFVRGANGLMQGAGNPSAAINLVRKRPTETYKLKAEIGGGSWDHYHSQIDASGPLNEQGTLRGRTVLLYDAGNSFVDRADKENQLFYAIGEADLSEDTTVSLGTVLQKDYHGGYDWGGLPTQLNGRFYPLSRSASFAPSWAHLNKINRTVFADIKHAFNDDWKLTVNTNFMWSNADFLGLYGNNIGNDQFRLATNDTKYDDEQISLDAALNGAFYLLGQRHELVFGANARKDRFINESRYNNNPSVVDILDFSPSQVASPTYSYERIQYRNVRKDKGLYAATRLNPSDDLHVILGSRFSWVDYTSSDYEDRFKENGKVIPYAGVVYDLTDDASVYASYTEIYQVQSNYDINNKLLNPITGSNYEIGLKNEFYDGLLNTSVAVFQVDQSHLPQAVVGAPRICGPGRSSTCYEEGGKVRNRGFEVEASGEVLPGWNAVLGYTYSHPEYIGGTRKGTDYATETSPRRLVKLATNYRLPGELGDWRVGGSLYHQSKVYLGNVEQGAYNLVDLNANYQINKNLSAQLNLNNVFDKHYYSAIYNSNLGNYYGEPRNFAVTLRYEN</sequence>
<dbReference type="InterPro" id="IPR037066">
    <property type="entry name" value="Plug_dom_sf"/>
</dbReference>
<evidence type="ECO:0000256" key="3">
    <source>
        <dbReference type="ARBA" id="ARBA00022448"/>
    </source>
</evidence>
<dbReference type="InterPro" id="IPR039426">
    <property type="entry name" value="TonB-dep_rcpt-like"/>
</dbReference>
<accession>A0ABU8R3U1</accession>
<keyword evidence="5" id="KW-0406">Ion transport</keyword>
<dbReference type="EMBL" id="JBBHLD010000004">
    <property type="protein sequence ID" value="MEJ5904542.1"/>
    <property type="molecule type" value="Genomic_DNA"/>
</dbReference>
<reference evidence="15 16" key="1">
    <citation type="submission" date="2024-02" db="EMBL/GenBank/DDBJ databases">
        <title>Identification of pathogenicity and growth-promoting functions of Pseudomonas putida variants.</title>
        <authorList>
            <person name="Sun J."/>
        </authorList>
    </citation>
    <scope>NUCLEOTIDE SEQUENCE [LARGE SCALE GENOMIC DNA]</scope>
    <source>
        <strain evidence="15 16">A04</strain>
    </source>
</reference>
<dbReference type="PROSITE" id="PS52016">
    <property type="entry name" value="TONB_DEPENDENT_REC_3"/>
    <property type="match status" value="1"/>
</dbReference>
<keyword evidence="10 15" id="KW-0675">Receptor</keyword>
<evidence type="ECO:0000313" key="15">
    <source>
        <dbReference type="EMBL" id="MEJ5904542.1"/>
    </source>
</evidence>
<evidence type="ECO:0000259" key="14">
    <source>
        <dbReference type="SMART" id="SM00965"/>
    </source>
</evidence>
<dbReference type="RefSeq" id="WP_339549060.1">
    <property type="nucleotide sequence ID" value="NZ_JBBHLD010000004.1"/>
</dbReference>
<dbReference type="CDD" id="cd01347">
    <property type="entry name" value="ligand_gated_channel"/>
    <property type="match status" value="1"/>
</dbReference>
<evidence type="ECO:0000256" key="12">
    <source>
        <dbReference type="PROSITE-ProRule" id="PRU01360"/>
    </source>
</evidence>
<dbReference type="Gene3D" id="3.55.50.30">
    <property type="match status" value="1"/>
</dbReference>
<evidence type="ECO:0000256" key="7">
    <source>
        <dbReference type="ARBA" id="ARBA00023004"/>
    </source>
</evidence>
<dbReference type="Proteomes" id="UP001377692">
    <property type="component" value="Unassembled WGS sequence"/>
</dbReference>
<organism evidence="15 16">
    <name type="scientific">Pseudomonas kermanshahensis</name>
    <dbReference type="NCBI Taxonomy" id="2745482"/>
    <lineage>
        <taxon>Bacteria</taxon>
        <taxon>Pseudomonadati</taxon>
        <taxon>Pseudomonadota</taxon>
        <taxon>Gammaproteobacteria</taxon>
        <taxon>Pseudomonadales</taxon>
        <taxon>Pseudomonadaceae</taxon>
        <taxon>Pseudomonas</taxon>
    </lineage>
</organism>
<keyword evidence="16" id="KW-1185">Reference proteome</keyword>
<dbReference type="InterPro" id="IPR000531">
    <property type="entry name" value="Beta-barrel_TonB"/>
</dbReference>
<evidence type="ECO:0000256" key="6">
    <source>
        <dbReference type="ARBA" id="ARBA00022692"/>
    </source>
</evidence>
<keyword evidence="9 12" id="KW-0472">Membrane</keyword>
<evidence type="ECO:0000256" key="9">
    <source>
        <dbReference type="ARBA" id="ARBA00023136"/>
    </source>
</evidence>
<evidence type="ECO:0000256" key="10">
    <source>
        <dbReference type="ARBA" id="ARBA00023170"/>
    </source>
</evidence>
<keyword evidence="3 12" id="KW-0813">Transport</keyword>
<dbReference type="InterPro" id="IPR036942">
    <property type="entry name" value="Beta-barrel_TonB_sf"/>
</dbReference>
<dbReference type="Pfam" id="PF00593">
    <property type="entry name" value="TonB_dep_Rec_b-barrel"/>
    <property type="match status" value="1"/>
</dbReference>
<name>A0ABU8R3U1_9PSED</name>
<dbReference type="Gene3D" id="2.40.170.20">
    <property type="entry name" value="TonB-dependent receptor, beta-barrel domain"/>
    <property type="match status" value="1"/>
</dbReference>